<evidence type="ECO:0000313" key="7">
    <source>
        <dbReference type="Proteomes" id="UP000694385"/>
    </source>
</evidence>
<dbReference type="GeneTree" id="ENSGT00660000095541"/>
<evidence type="ECO:0000313" key="6">
    <source>
        <dbReference type="Ensembl" id="ENSJJAP00000020284.1"/>
    </source>
</evidence>
<evidence type="ECO:0000256" key="1">
    <source>
        <dbReference type="ARBA" id="ARBA00004300"/>
    </source>
</evidence>
<organism evidence="6 7">
    <name type="scientific">Jaculus jaculus</name>
    <name type="common">Lesser Egyptian jerboa</name>
    <dbReference type="NCBI Taxonomy" id="51337"/>
    <lineage>
        <taxon>Eukaryota</taxon>
        <taxon>Metazoa</taxon>
        <taxon>Chordata</taxon>
        <taxon>Craniata</taxon>
        <taxon>Vertebrata</taxon>
        <taxon>Euteleostomi</taxon>
        <taxon>Mammalia</taxon>
        <taxon>Eutheria</taxon>
        <taxon>Euarchontoglires</taxon>
        <taxon>Glires</taxon>
        <taxon>Rodentia</taxon>
        <taxon>Myomorpha</taxon>
        <taxon>Dipodoidea</taxon>
        <taxon>Dipodidae</taxon>
        <taxon>Dipodinae</taxon>
        <taxon>Jaculus</taxon>
    </lineage>
</organism>
<dbReference type="GO" id="GO:0034454">
    <property type="term" value="P:microtubule anchoring at centrosome"/>
    <property type="evidence" value="ECO:0007669"/>
    <property type="project" value="TreeGrafter"/>
</dbReference>
<dbReference type="PANTHER" id="PTHR18905">
    <property type="entry name" value="NINEIN"/>
    <property type="match status" value="1"/>
</dbReference>
<dbReference type="OMA" id="REMDECH"/>
<feature type="coiled-coil region" evidence="5">
    <location>
        <begin position="85"/>
        <end position="112"/>
    </location>
</feature>
<proteinExistence type="predicted"/>
<keyword evidence="7" id="KW-1185">Reference proteome</keyword>
<dbReference type="PANTHER" id="PTHR18905:SF12">
    <property type="entry name" value="NINEIN-LIKE PROTEIN"/>
    <property type="match status" value="1"/>
</dbReference>
<sequence>EQELAVVCQSIGLQGLNKKASVRKQSAQRTAATLPPPHPSCPCAQDCAFSPASMTAVALPSPSRSLLCGCRRGFRTAERSCRGQVEQLVHERDKARQDLEKAEKRNLDFVREMDECHSALEQLMEKKMKHLEQEYRGRLNLLRSEVEMERELYWEQAHRQRATLEQDVGRLQAEEASLREKLTLALKENSRLQKEIVEVVGKLSDSEKLVLNLQHDLEFVLKDKLEPQSMELLAQEEKFKAILKEYEIKC</sequence>
<dbReference type="Ensembl" id="ENSJJAT00000026830.1">
    <property type="protein sequence ID" value="ENSJJAP00000020284.1"/>
    <property type="gene ID" value="ENSJJAG00000021010.1"/>
</dbReference>
<reference evidence="6" key="2">
    <citation type="submission" date="2025-09" db="UniProtKB">
        <authorList>
            <consortium name="Ensembl"/>
        </authorList>
    </citation>
    <scope>IDENTIFICATION</scope>
</reference>
<dbReference type="Proteomes" id="UP000694385">
    <property type="component" value="Unassembled WGS sequence"/>
</dbReference>
<name>A0A8C5L8D3_JACJA</name>
<keyword evidence="2" id="KW-0963">Cytoplasm</keyword>
<evidence type="ECO:0000256" key="2">
    <source>
        <dbReference type="ARBA" id="ARBA00022490"/>
    </source>
</evidence>
<evidence type="ECO:0000256" key="4">
    <source>
        <dbReference type="ARBA" id="ARBA00023212"/>
    </source>
</evidence>
<evidence type="ECO:0000256" key="5">
    <source>
        <dbReference type="SAM" id="Coils"/>
    </source>
</evidence>
<reference evidence="6" key="1">
    <citation type="submission" date="2025-08" db="UniProtKB">
        <authorList>
            <consortium name="Ensembl"/>
        </authorList>
    </citation>
    <scope>IDENTIFICATION</scope>
</reference>
<dbReference type="GO" id="GO:0005813">
    <property type="term" value="C:centrosome"/>
    <property type="evidence" value="ECO:0007669"/>
    <property type="project" value="UniProtKB-SubCell"/>
</dbReference>
<dbReference type="AlphaFoldDB" id="A0A8C5L8D3"/>
<feature type="coiled-coil region" evidence="5">
    <location>
        <begin position="161"/>
        <end position="195"/>
    </location>
</feature>
<keyword evidence="5" id="KW-0175">Coiled coil</keyword>
<keyword evidence="3" id="KW-0597">Phosphoprotein</keyword>
<evidence type="ECO:0000256" key="3">
    <source>
        <dbReference type="ARBA" id="ARBA00022553"/>
    </source>
</evidence>
<keyword evidence="4" id="KW-0206">Cytoskeleton</keyword>
<comment type="subcellular location">
    <subcellularLocation>
        <location evidence="1">Cytoplasm</location>
        <location evidence="1">Cytoskeleton</location>
        <location evidence="1">Microtubule organizing center</location>
        <location evidence="1">Centrosome</location>
    </subcellularLocation>
</comment>
<accession>A0A8C5L8D3</accession>
<protein>
    <submittedName>
        <fullName evidence="6">Uncharacterized protein</fullName>
    </submittedName>
</protein>